<accession>A0A3P7NEJ9</accession>
<gene>
    <name evidence="7" type="ORF">CGOC_LOCUS11286</name>
</gene>
<dbReference type="InterPro" id="IPR016160">
    <property type="entry name" value="Ald_DH_CS_CYS"/>
</dbReference>
<evidence type="ECO:0000313" key="7">
    <source>
        <dbReference type="EMBL" id="VDN29551.1"/>
    </source>
</evidence>
<evidence type="ECO:0000256" key="4">
    <source>
        <dbReference type="PROSITE-ProRule" id="PRU10007"/>
    </source>
</evidence>
<proteinExistence type="inferred from homology"/>
<dbReference type="Pfam" id="PF00171">
    <property type="entry name" value="Aldedh"/>
    <property type="match status" value="1"/>
</dbReference>
<dbReference type="InterPro" id="IPR016162">
    <property type="entry name" value="Ald_DH_N"/>
</dbReference>
<keyword evidence="2 5" id="KW-0560">Oxidoreductase</keyword>
<dbReference type="SUPFAM" id="SSF53720">
    <property type="entry name" value="ALDH-like"/>
    <property type="match status" value="1"/>
</dbReference>
<dbReference type="Gene3D" id="3.40.605.10">
    <property type="entry name" value="Aldehyde Dehydrogenase, Chain A, domain 1"/>
    <property type="match status" value="1"/>
</dbReference>
<dbReference type="Gene3D" id="3.40.309.10">
    <property type="entry name" value="Aldehyde Dehydrogenase, Chain A, domain 2"/>
    <property type="match status" value="1"/>
</dbReference>
<keyword evidence="8" id="KW-1185">Reference proteome</keyword>
<dbReference type="InterPro" id="IPR016161">
    <property type="entry name" value="Ald_DH/histidinol_DH"/>
</dbReference>
<feature type="active site" evidence="4">
    <location>
        <position position="67"/>
    </location>
</feature>
<dbReference type="PANTHER" id="PTHR43720:SF2">
    <property type="entry name" value="2-AMINOMUCONIC SEMIALDEHYDE DEHYDROGENASE"/>
    <property type="match status" value="1"/>
</dbReference>
<dbReference type="PROSITE" id="PS00070">
    <property type="entry name" value="ALDEHYDE_DEHYDR_CYS"/>
    <property type="match status" value="1"/>
</dbReference>
<evidence type="ECO:0000259" key="6">
    <source>
        <dbReference type="Pfam" id="PF00171"/>
    </source>
</evidence>
<comment type="similarity">
    <text evidence="1 5">Belongs to the aldehyde dehydrogenase family.</text>
</comment>
<evidence type="ECO:0000256" key="5">
    <source>
        <dbReference type="RuleBase" id="RU003345"/>
    </source>
</evidence>
<dbReference type="InterPro" id="IPR016163">
    <property type="entry name" value="Ald_DH_C"/>
</dbReference>
<evidence type="ECO:0000256" key="2">
    <source>
        <dbReference type="ARBA" id="ARBA00023002"/>
    </source>
</evidence>
<sequence>MAVILDQCYPQGFPPGAVNMIIGTGPSAGQHLVEHPDVPLVSFTGSTVVGKKIAEVGARLNKKISLEMGGKNAAIVYPSCDLEKNLSTIAKSCFINQGEICLCSSRIFVHSSVYDTFVKGLVDEAKKVGLFQDIQRTYEF</sequence>
<dbReference type="InterPro" id="IPR029510">
    <property type="entry name" value="Ald_DH_CS_GLU"/>
</dbReference>
<organism evidence="7 8">
    <name type="scientific">Cylicostephanus goldi</name>
    <name type="common">Nematode worm</name>
    <dbReference type="NCBI Taxonomy" id="71465"/>
    <lineage>
        <taxon>Eukaryota</taxon>
        <taxon>Metazoa</taxon>
        <taxon>Ecdysozoa</taxon>
        <taxon>Nematoda</taxon>
        <taxon>Chromadorea</taxon>
        <taxon>Rhabditida</taxon>
        <taxon>Rhabditina</taxon>
        <taxon>Rhabditomorpha</taxon>
        <taxon>Strongyloidea</taxon>
        <taxon>Strongylidae</taxon>
        <taxon>Cylicostephanus</taxon>
    </lineage>
</organism>
<dbReference type="InterPro" id="IPR015590">
    <property type="entry name" value="Aldehyde_DH_dom"/>
</dbReference>
<dbReference type="PANTHER" id="PTHR43720">
    <property type="entry name" value="2-AMINOMUCONIC SEMIALDEHYDE DEHYDROGENASE"/>
    <property type="match status" value="1"/>
</dbReference>
<evidence type="ECO:0000256" key="3">
    <source>
        <dbReference type="ARBA" id="ARBA00023027"/>
    </source>
</evidence>
<keyword evidence="3" id="KW-0520">NAD</keyword>
<reference evidence="7 8" key="1">
    <citation type="submission" date="2018-11" db="EMBL/GenBank/DDBJ databases">
        <authorList>
            <consortium name="Pathogen Informatics"/>
        </authorList>
    </citation>
    <scope>NUCLEOTIDE SEQUENCE [LARGE SCALE GENOMIC DNA]</scope>
</reference>
<dbReference type="PROSITE" id="PS00687">
    <property type="entry name" value="ALDEHYDE_DEHYDR_GLU"/>
    <property type="match status" value="1"/>
</dbReference>
<protein>
    <recommendedName>
        <fullName evidence="6">Aldehyde dehydrogenase domain-containing protein</fullName>
    </recommendedName>
</protein>
<evidence type="ECO:0000256" key="1">
    <source>
        <dbReference type="ARBA" id="ARBA00009986"/>
    </source>
</evidence>
<dbReference type="EMBL" id="UYRV01115535">
    <property type="protein sequence ID" value="VDN29551.1"/>
    <property type="molecule type" value="Genomic_DNA"/>
</dbReference>
<dbReference type="OrthoDB" id="310895at2759"/>
<feature type="domain" description="Aldehyde dehydrogenase" evidence="6">
    <location>
        <begin position="8"/>
        <end position="129"/>
    </location>
</feature>
<dbReference type="Proteomes" id="UP000271889">
    <property type="component" value="Unassembled WGS sequence"/>
</dbReference>
<name>A0A3P7NEJ9_CYLGO</name>
<evidence type="ECO:0000313" key="8">
    <source>
        <dbReference type="Proteomes" id="UP000271889"/>
    </source>
</evidence>
<dbReference type="AlphaFoldDB" id="A0A3P7NEJ9"/>
<dbReference type="GO" id="GO:0016620">
    <property type="term" value="F:oxidoreductase activity, acting on the aldehyde or oxo group of donors, NAD or NADP as acceptor"/>
    <property type="evidence" value="ECO:0007669"/>
    <property type="project" value="InterPro"/>
</dbReference>